<feature type="domain" description="CCAAT-binding factor" evidence="3">
    <location>
        <begin position="19"/>
        <end position="256"/>
    </location>
</feature>
<name>A0A448XAV6_9PLAT</name>
<sequence length="341" mass="38797">MQDANEIFRLVHTTTLSTSIQALTVLFHLTQHRPELADRYYQSLYRKLTDNQLRWSSRGAPLLSLVFRSMSADKDEDRLAAYCLRLLQIAAWHPDPAFIIGILVLISKCTNELKMEPIYHSNKLPFARVKIEESNALKADAYGHDDDEEERFIDVHSEDEEINLGEVKPSLHTSSWFHRDLRLTQGLHLRGKSTLPSDQTSAKSRSYKTPALDPPPAWDAYQPSGREPRFSKALGSLAWCLFLLANHYHPTVSLLARNLLKGSSTSLSPLGGYTGDPFEDFSLARFLDRFVCRTPKQQNQQSTASHDRDDNVSGDLMFSDHSEEEDKKKTKSKGTVYDEDE</sequence>
<dbReference type="Pfam" id="PF03914">
    <property type="entry name" value="CBF"/>
    <property type="match status" value="1"/>
</dbReference>
<feature type="region of interest" description="Disordered" evidence="2">
    <location>
        <begin position="295"/>
        <end position="341"/>
    </location>
</feature>
<dbReference type="Proteomes" id="UP000784294">
    <property type="component" value="Unassembled WGS sequence"/>
</dbReference>
<evidence type="ECO:0000313" key="4">
    <source>
        <dbReference type="EMBL" id="VEL32547.1"/>
    </source>
</evidence>
<dbReference type="OrthoDB" id="28947at2759"/>
<dbReference type="PANTHER" id="PTHR12048:SF0">
    <property type="entry name" value="CCAAT_ENHANCER-BINDING PROTEIN ZETA"/>
    <property type="match status" value="1"/>
</dbReference>
<evidence type="ECO:0000256" key="2">
    <source>
        <dbReference type="SAM" id="MobiDB-lite"/>
    </source>
</evidence>
<evidence type="ECO:0000256" key="1">
    <source>
        <dbReference type="ARBA" id="ARBA00007797"/>
    </source>
</evidence>
<feature type="region of interest" description="Disordered" evidence="2">
    <location>
        <begin position="191"/>
        <end position="224"/>
    </location>
</feature>
<dbReference type="PANTHER" id="PTHR12048">
    <property type="entry name" value="CCAAT-BINDING FACTOR-RELATED"/>
    <property type="match status" value="1"/>
</dbReference>
<organism evidence="4 5">
    <name type="scientific">Protopolystoma xenopodis</name>
    <dbReference type="NCBI Taxonomy" id="117903"/>
    <lineage>
        <taxon>Eukaryota</taxon>
        <taxon>Metazoa</taxon>
        <taxon>Spiralia</taxon>
        <taxon>Lophotrochozoa</taxon>
        <taxon>Platyhelminthes</taxon>
        <taxon>Monogenea</taxon>
        <taxon>Polyopisthocotylea</taxon>
        <taxon>Polystomatidea</taxon>
        <taxon>Polystomatidae</taxon>
        <taxon>Protopolystoma</taxon>
    </lineage>
</organism>
<dbReference type="EMBL" id="CAAALY010244326">
    <property type="protein sequence ID" value="VEL32547.1"/>
    <property type="molecule type" value="Genomic_DNA"/>
</dbReference>
<keyword evidence="5" id="KW-1185">Reference proteome</keyword>
<feature type="compositionally biased region" description="Polar residues" evidence="2">
    <location>
        <begin position="295"/>
        <end position="304"/>
    </location>
</feature>
<dbReference type="InterPro" id="IPR040155">
    <property type="entry name" value="CEBPZ/Mak21-like"/>
</dbReference>
<gene>
    <name evidence="4" type="ORF">PXEA_LOCUS25987</name>
</gene>
<comment type="caution">
    <text evidence="4">The sequence shown here is derived from an EMBL/GenBank/DDBJ whole genome shotgun (WGS) entry which is preliminary data.</text>
</comment>
<dbReference type="GO" id="GO:0005634">
    <property type="term" value="C:nucleus"/>
    <property type="evidence" value="ECO:0007669"/>
    <property type="project" value="UniProtKB-ARBA"/>
</dbReference>
<dbReference type="AlphaFoldDB" id="A0A448XAV6"/>
<feature type="compositionally biased region" description="Polar residues" evidence="2">
    <location>
        <begin position="194"/>
        <end position="204"/>
    </location>
</feature>
<feature type="compositionally biased region" description="Basic and acidic residues" evidence="2">
    <location>
        <begin position="318"/>
        <end position="328"/>
    </location>
</feature>
<evidence type="ECO:0000259" key="3">
    <source>
        <dbReference type="Pfam" id="PF03914"/>
    </source>
</evidence>
<comment type="similarity">
    <text evidence="1">Belongs to the CBF/MAK21 family.</text>
</comment>
<evidence type="ECO:0000313" key="5">
    <source>
        <dbReference type="Proteomes" id="UP000784294"/>
    </source>
</evidence>
<proteinExistence type="inferred from homology"/>
<dbReference type="InterPro" id="IPR005612">
    <property type="entry name" value="CCAAT-binding_factor"/>
</dbReference>
<reference evidence="4" key="1">
    <citation type="submission" date="2018-11" db="EMBL/GenBank/DDBJ databases">
        <authorList>
            <consortium name="Pathogen Informatics"/>
        </authorList>
    </citation>
    <scope>NUCLEOTIDE SEQUENCE</scope>
</reference>
<protein>
    <recommendedName>
        <fullName evidence="3">CCAAT-binding factor domain-containing protein</fullName>
    </recommendedName>
</protein>
<accession>A0A448XAV6</accession>